<feature type="transmembrane region" description="Helical" evidence="1">
    <location>
        <begin position="29"/>
        <end position="46"/>
    </location>
</feature>
<dbReference type="AlphaFoldDB" id="A0A2P2K4W3"/>
<proteinExistence type="predicted"/>
<accession>A0A2P2K4W3</accession>
<protein>
    <submittedName>
        <fullName evidence="2">Uncharacterized protein</fullName>
    </submittedName>
</protein>
<organism evidence="2">
    <name type="scientific">Rhizophora mucronata</name>
    <name type="common">Asiatic mangrove</name>
    <dbReference type="NCBI Taxonomy" id="61149"/>
    <lineage>
        <taxon>Eukaryota</taxon>
        <taxon>Viridiplantae</taxon>
        <taxon>Streptophyta</taxon>
        <taxon>Embryophyta</taxon>
        <taxon>Tracheophyta</taxon>
        <taxon>Spermatophyta</taxon>
        <taxon>Magnoliopsida</taxon>
        <taxon>eudicotyledons</taxon>
        <taxon>Gunneridae</taxon>
        <taxon>Pentapetalae</taxon>
        <taxon>rosids</taxon>
        <taxon>fabids</taxon>
        <taxon>Malpighiales</taxon>
        <taxon>Rhizophoraceae</taxon>
        <taxon>Rhizophora</taxon>
    </lineage>
</organism>
<name>A0A2P2K4W3_RHIMU</name>
<keyword evidence="1" id="KW-0812">Transmembrane</keyword>
<dbReference type="EMBL" id="GGEC01020278">
    <property type="protein sequence ID" value="MBX00762.1"/>
    <property type="molecule type" value="Transcribed_RNA"/>
</dbReference>
<evidence type="ECO:0000256" key="1">
    <source>
        <dbReference type="SAM" id="Phobius"/>
    </source>
</evidence>
<keyword evidence="1" id="KW-1133">Transmembrane helix</keyword>
<reference evidence="2" key="1">
    <citation type="submission" date="2018-02" db="EMBL/GenBank/DDBJ databases">
        <title>Rhizophora mucronata_Transcriptome.</title>
        <authorList>
            <person name="Meera S.P."/>
            <person name="Sreeshan A."/>
            <person name="Augustine A."/>
        </authorList>
    </citation>
    <scope>NUCLEOTIDE SEQUENCE</scope>
    <source>
        <tissue evidence="2">Leaf</tissue>
    </source>
</reference>
<evidence type="ECO:0000313" key="2">
    <source>
        <dbReference type="EMBL" id="MBX00762.1"/>
    </source>
</evidence>
<sequence length="47" mass="5578">MGWKAAEKLIRHWKVLRGDHVRLLLRKDHILPSFFAVFILFSFLALS</sequence>
<keyword evidence="1" id="KW-0472">Membrane</keyword>